<reference evidence="3" key="1">
    <citation type="journal article" date="2019" name="Int. J. Syst. Evol. Microbiol.">
        <title>The Global Catalogue of Microorganisms (GCM) 10K type strain sequencing project: providing services to taxonomists for standard genome sequencing and annotation.</title>
        <authorList>
            <consortium name="The Broad Institute Genomics Platform"/>
            <consortium name="The Broad Institute Genome Sequencing Center for Infectious Disease"/>
            <person name="Wu L."/>
            <person name="Ma J."/>
        </authorList>
    </citation>
    <scope>NUCLEOTIDE SEQUENCE [LARGE SCALE GENOMIC DNA]</scope>
    <source>
        <strain evidence="3">JCM 16929</strain>
    </source>
</reference>
<keyword evidence="3" id="KW-1185">Reference proteome</keyword>
<evidence type="ECO:0000313" key="3">
    <source>
        <dbReference type="Proteomes" id="UP001501490"/>
    </source>
</evidence>
<dbReference type="Pfam" id="PF10282">
    <property type="entry name" value="Lactonase"/>
    <property type="match status" value="2"/>
</dbReference>
<dbReference type="InterPro" id="IPR050282">
    <property type="entry name" value="Cycloisomerase_2"/>
</dbReference>
<sequence length="346" mass="35191">MPHLLTTAARDTVLVQSNEPDRNRLLTFRRDPTADALVESDPVETGGAGSGMAHLASQGSVAIAHGGDAVFVTNAGSGDVSLLAFTEGGPVLVDVAETGGTPVSVTERGGLLYVLDSARASLTGFTWQSAGLEPAPGPRREWDPQGAPAQVGFSPDGSHLVVTERAADRIVVFPVEASGALGEPVVHASSGVTPYGFGFTSTGVLVVTEAFGGTAEKSAVSSYALANGSLTPISTSVRNGRTALCWVAVSPNGGLAYGANYGDGAVSRYDISADGRLTLGGPAVDVANDQAPGLRDLDLARDGRHLYAIDVDSGHLLGWTVDQSGDLTRVDRLSGLPSTAAGIAAT</sequence>
<gene>
    <name evidence="2" type="ORF">GCM10022236_17160</name>
</gene>
<protein>
    <submittedName>
        <fullName evidence="2">Uncharacterized protein</fullName>
    </submittedName>
</protein>
<name>A0ABP6ZS25_9ACTN</name>
<organism evidence="2 3">
    <name type="scientific">Microlunatus ginsengisoli</name>
    <dbReference type="NCBI Taxonomy" id="363863"/>
    <lineage>
        <taxon>Bacteria</taxon>
        <taxon>Bacillati</taxon>
        <taxon>Actinomycetota</taxon>
        <taxon>Actinomycetes</taxon>
        <taxon>Propionibacteriales</taxon>
        <taxon>Propionibacteriaceae</taxon>
        <taxon>Microlunatus</taxon>
    </lineage>
</organism>
<dbReference type="InterPro" id="IPR019405">
    <property type="entry name" value="Lactonase_7-beta_prop"/>
</dbReference>
<dbReference type="RefSeq" id="WP_344803394.1">
    <property type="nucleotide sequence ID" value="NZ_BAABAB010000010.1"/>
</dbReference>
<proteinExistence type="inferred from homology"/>
<dbReference type="InterPro" id="IPR015943">
    <property type="entry name" value="WD40/YVTN_repeat-like_dom_sf"/>
</dbReference>
<comment type="caution">
    <text evidence="2">The sequence shown here is derived from an EMBL/GenBank/DDBJ whole genome shotgun (WGS) entry which is preliminary data.</text>
</comment>
<evidence type="ECO:0000256" key="1">
    <source>
        <dbReference type="ARBA" id="ARBA00005564"/>
    </source>
</evidence>
<dbReference type="EMBL" id="BAABAB010000010">
    <property type="protein sequence ID" value="GAA3615653.1"/>
    <property type="molecule type" value="Genomic_DNA"/>
</dbReference>
<dbReference type="Proteomes" id="UP001501490">
    <property type="component" value="Unassembled WGS sequence"/>
</dbReference>
<dbReference type="PANTHER" id="PTHR30344">
    <property type="entry name" value="6-PHOSPHOGLUCONOLACTONASE-RELATED"/>
    <property type="match status" value="1"/>
</dbReference>
<dbReference type="SUPFAM" id="SSF75011">
    <property type="entry name" value="3-carboxy-cis,cis-mucoante lactonizing enzyme"/>
    <property type="match status" value="1"/>
</dbReference>
<dbReference type="PANTHER" id="PTHR30344:SF1">
    <property type="entry name" value="6-PHOSPHOGLUCONOLACTONASE"/>
    <property type="match status" value="1"/>
</dbReference>
<dbReference type="Gene3D" id="2.130.10.10">
    <property type="entry name" value="YVTN repeat-like/Quinoprotein amine dehydrogenase"/>
    <property type="match status" value="2"/>
</dbReference>
<accession>A0ABP6ZS25</accession>
<evidence type="ECO:0000313" key="2">
    <source>
        <dbReference type="EMBL" id="GAA3615653.1"/>
    </source>
</evidence>
<comment type="similarity">
    <text evidence="1">Belongs to the cycloisomerase 2 family.</text>
</comment>